<evidence type="ECO:0000256" key="6">
    <source>
        <dbReference type="SAM" id="MobiDB-lite"/>
    </source>
</evidence>
<reference evidence="9 10" key="1">
    <citation type="journal article" date="2016" name="Genome Biol. Evol.">
        <title>Draft genome sequence of an aflatoxigenic Aspergillus species, A. bombycis.</title>
        <authorList>
            <person name="Moore G.G."/>
            <person name="Mack B.M."/>
            <person name="Beltz S.B."/>
            <person name="Gilbert M.K."/>
        </authorList>
    </citation>
    <scope>NUCLEOTIDE SEQUENCE [LARGE SCALE GENOMIC DNA]</scope>
    <source>
        <strain evidence="10">NRRL 26010</strain>
    </source>
</reference>
<dbReference type="STRING" id="109264.A0A1F8A2V7"/>
<dbReference type="PANTHER" id="PTHR33048:SF110">
    <property type="entry name" value="UBID FAMILY DECARBOXYLASE"/>
    <property type="match status" value="1"/>
</dbReference>
<comment type="caution">
    <text evidence="9">The sequence shown here is derived from an EMBL/GenBank/DDBJ whole genome shotgun (WGS) entry which is preliminary data.</text>
</comment>
<feature type="transmembrane region" description="Helical" evidence="7">
    <location>
        <begin position="226"/>
        <end position="243"/>
    </location>
</feature>
<keyword evidence="3 7" id="KW-1133">Transmembrane helix</keyword>
<feature type="region of interest" description="Disordered" evidence="6">
    <location>
        <begin position="325"/>
        <end position="346"/>
    </location>
</feature>
<dbReference type="OrthoDB" id="3903189at2759"/>
<evidence type="ECO:0000256" key="5">
    <source>
        <dbReference type="ARBA" id="ARBA00038359"/>
    </source>
</evidence>
<evidence type="ECO:0000259" key="8">
    <source>
        <dbReference type="Pfam" id="PF20684"/>
    </source>
</evidence>
<keyword evidence="10" id="KW-1185">Reference proteome</keyword>
<organism evidence="9 10">
    <name type="scientific">Aspergillus bombycis</name>
    <dbReference type="NCBI Taxonomy" id="109264"/>
    <lineage>
        <taxon>Eukaryota</taxon>
        <taxon>Fungi</taxon>
        <taxon>Dikarya</taxon>
        <taxon>Ascomycota</taxon>
        <taxon>Pezizomycotina</taxon>
        <taxon>Eurotiomycetes</taxon>
        <taxon>Eurotiomycetidae</taxon>
        <taxon>Eurotiales</taxon>
        <taxon>Aspergillaceae</taxon>
        <taxon>Aspergillus</taxon>
    </lineage>
</organism>
<evidence type="ECO:0000256" key="2">
    <source>
        <dbReference type="ARBA" id="ARBA00022692"/>
    </source>
</evidence>
<sequence>MAFLPPLSVGKLRRCGWIVQHARRPPGGIMDLVCGHQRRGYLAIVSGSFRSVARSDTRLQYLQGYAPGWVEGSDGGGLYHVVDLCLQGFYTNFIVWVNIQAKYPKTNILPPTGMQGLTDQDIQDRIYGSKITFVLEQSMVLVQWGCKACMILVYYRLTSGTKMALPVKILMAYIAVSFVIVEVFYYGVWCRPFSNYFVVKADNDSQCEGAQHHLIMSYAFNLSSDLAMLCIPIPVFLSLQLLWRKKLALLCVFGLGIFVVVAATLSRYYCFTHPNSILWIFWYVREASTAVIVTNAPNCYTLLRRLLKVHGFTIFGTYIALRRKPTHSPESGPPHELAQLSVGRSRKHTMSSESMEHITREDKSLEIWQHTQVAVYEDLEEDSGTTMEQDRRGVYGNRTGLASSTVTTGHIGLSGQN</sequence>
<name>A0A1F8A2V7_9EURO</name>
<feature type="transmembrane region" description="Helical" evidence="7">
    <location>
        <begin position="250"/>
        <end position="269"/>
    </location>
</feature>
<feature type="domain" description="Rhodopsin" evidence="8">
    <location>
        <begin position="118"/>
        <end position="305"/>
    </location>
</feature>
<keyword evidence="2 7" id="KW-0812">Transmembrane</keyword>
<dbReference type="RefSeq" id="XP_022389761.1">
    <property type="nucleotide sequence ID" value="XM_022532768.1"/>
</dbReference>
<dbReference type="InterPro" id="IPR052337">
    <property type="entry name" value="SAT4-like"/>
</dbReference>
<dbReference type="InterPro" id="IPR049326">
    <property type="entry name" value="Rhodopsin_dom_fungi"/>
</dbReference>
<protein>
    <recommendedName>
        <fullName evidence="8">Rhodopsin domain-containing protein</fullName>
    </recommendedName>
</protein>
<dbReference type="GeneID" id="34449029"/>
<dbReference type="PANTHER" id="PTHR33048">
    <property type="entry name" value="PTH11-LIKE INTEGRAL MEMBRANE PROTEIN (AFU_ORTHOLOGUE AFUA_5G11245)"/>
    <property type="match status" value="1"/>
</dbReference>
<dbReference type="EMBL" id="LYCR01000035">
    <property type="protein sequence ID" value="OGM46044.1"/>
    <property type="molecule type" value="Genomic_DNA"/>
</dbReference>
<comment type="subcellular location">
    <subcellularLocation>
        <location evidence="1">Membrane</location>
        <topology evidence="1">Multi-pass membrane protein</topology>
    </subcellularLocation>
</comment>
<feature type="transmembrane region" description="Helical" evidence="7">
    <location>
        <begin position="169"/>
        <end position="188"/>
    </location>
</feature>
<evidence type="ECO:0000313" key="9">
    <source>
        <dbReference type="EMBL" id="OGM46044.1"/>
    </source>
</evidence>
<keyword evidence="4 7" id="KW-0472">Membrane</keyword>
<dbReference type="AlphaFoldDB" id="A0A1F8A2V7"/>
<dbReference type="Proteomes" id="UP000179179">
    <property type="component" value="Unassembled WGS sequence"/>
</dbReference>
<evidence type="ECO:0000256" key="7">
    <source>
        <dbReference type="SAM" id="Phobius"/>
    </source>
</evidence>
<evidence type="ECO:0000256" key="3">
    <source>
        <dbReference type="ARBA" id="ARBA00022989"/>
    </source>
</evidence>
<evidence type="ECO:0000313" key="10">
    <source>
        <dbReference type="Proteomes" id="UP000179179"/>
    </source>
</evidence>
<proteinExistence type="inferred from homology"/>
<comment type="similarity">
    <text evidence="5">Belongs to the SAT4 family.</text>
</comment>
<evidence type="ECO:0000256" key="4">
    <source>
        <dbReference type="ARBA" id="ARBA00023136"/>
    </source>
</evidence>
<feature type="transmembrane region" description="Helical" evidence="7">
    <location>
        <begin position="139"/>
        <end position="157"/>
    </location>
</feature>
<accession>A0A1F8A2V7</accession>
<evidence type="ECO:0000256" key="1">
    <source>
        <dbReference type="ARBA" id="ARBA00004141"/>
    </source>
</evidence>
<gene>
    <name evidence="9" type="ORF">ABOM_005639</name>
</gene>
<dbReference type="Pfam" id="PF20684">
    <property type="entry name" value="Fung_rhodopsin"/>
    <property type="match status" value="1"/>
</dbReference>
<dbReference type="GO" id="GO:0016020">
    <property type="term" value="C:membrane"/>
    <property type="evidence" value="ECO:0007669"/>
    <property type="project" value="UniProtKB-SubCell"/>
</dbReference>